<dbReference type="AlphaFoldDB" id="A0A078KXT3"/>
<proteinExistence type="predicted"/>
<dbReference type="Proteomes" id="UP000044071">
    <property type="component" value="Unassembled WGS sequence"/>
</dbReference>
<dbReference type="EMBL" id="CCSB01000001">
    <property type="protein sequence ID" value="CDZ76564.1"/>
    <property type="molecule type" value="Genomic_DNA"/>
</dbReference>
<evidence type="ECO:0000313" key="1">
    <source>
        <dbReference type="EMBL" id="CDZ76564.1"/>
    </source>
</evidence>
<evidence type="ECO:0000313" key="2">
    <source>
        <dbReference type="Proteomes" id="UP000044071"/>
    </source>
</evidence>
<sequence>MLPRSDYKTNSLLSKLIFIRLSLTLTAIEQSLGLLCCGYGLSPSRSNRSRDDVNLRNNTPGSKTICPLAPWGEN</sequence>
<organism evidence="1 2">
    <name type="scientific">Legionella massiliensis</name>
    <dbReference type="NCBI Taxonomy" id="1034943"/>
    <lineage>
        <taxon>Bacteria</taxon>
        <taxon>Pseudomonadati</taxon>
        <taxon>Pseudomonadota</taxon>
        <taxon>Gammaproteobacteria</taxon>
        <taxon>Legionellales</taxon>
        <taxon>Legionellaceae</taxon>
        <taxon>Legionella</taxon>
    </lineage>
</organism>
<name>A0A078KXT3_9GAMM</name>
<accession>A0A078KXT3</accession>
<dbReference type="STRING" id="1034943.BN59_00838"/>
<keyword evidence="2" id="KW-1185">Reference proteome</keyword>
<reference evidence="1 2" key="1">
    <citation type="submission" date="2014-06" db="EMBL/GenBank/DDBJ databases">
        <authorList>
            <person name="Urmite Genomes Urmite Genomes"/>
        </authorList>
    </citation>
    <scope>NUCLEOTIDE SEQUENCE [LARGE SCALE GENOMIC DNA]</scope>
</reference>
<protein>
    <submittedName>
        <fullName evidence="1">Uncharacterized protein</fullName>
    </submittedName>
</protein>
<gene>
    <name evidence="1" type="ORF">BN59_00838</name>
</gene>